<accession>A0A8S9UDB0</accession>
<dbReference type="Proteomes" id="UP000704712">
    <property type="component" value="Unassembled WGS sequence"/>
</dbReference>
<proteinExistence type="predicted"/>
<sequence>MATNVRKNSLQLPVQSVSVETDGTTIDNLHVYSNRKRGSAWSVVSKVTIEHLHGDGNSQNTVIATKNPFQRRLLLTDPI</sequence>
<evidence type="ECO:0000313" key="1">
    <source>
        <dbReference type="EMBL" id="KAF4139065.1"/>
    </source>
</evidence>
<reference evidence="1" key="1">
    <citation type="submission" date="2020-03" db="EMBL/GenBank/DDBJ databases">
        <title>Hybrid Assembly of Korean Phytophthora infestans isolates.</title>
        <authorList>
            <person name="Prokchorchik M."/>
            <person name="Lee Y."/>
            <person name="Seo J."/>
            <person name="Cho J.-H."/>
            <person name="Park Y.-E."/>
            <person name="Jang D.-C."/>
            <person name="Im J.-S."/>
            <person name="Choi J.-G."/>
            <person name="Park H.-J."/>
            <person name="Lee G.-B."/>
            <person name="Lee Y.-G."/>
            <person name="Hong S.-Y."/>
            <person name="Cho K."/>
            <person name="Sohn K.H."/>
        </authorList>
    </citation>
    <scope>NUCLEOTIDE SEQUENCE</scope>
    <source>
        <strain evidence="1">KR_2_A2</strain>
    </source>
</reference>
<dbReference type="EMBL" id="JAACNO010001584">
    <property type="protein sequence ID" value="KAF4139065.1"/>
    <property type="molecule type" value="Genomic_DNA"/>
</dbReference>
<organism evidence="1 2">
    <name type="scientific">Phytophthora infestans</name>
    <name type="common">Potato late blight agent</name>
    <name type="synonym">Botrytis infestans</name>
    <dbReference type="NCBI Taxonomy" id="4787"/>
    <lineage>
        <taxon>Eukaryota</taxon>
        <taxon>Sar</taxon>
        <taxon>Stramenopiles</taxon>
        <taxon>Oomycota</taxon>
        <taxon>Peronosporomycetes</taxon>
        <taxon>Peronosporales</taxon>
        <taxon>Peronosporaceae</taxon>
        <taxon>Phytophthora</taxon>
    </lineage>
</organism>
<dbReference type="AlphaFoldDB" id="A0A8S9UDB0"/>
<evidence type="ECO:0000313" key="2">
    <source>
        <dbReference type="Proteomes" id="UP000704712"/>
    </source>
</evidence>
<gene>
    <name evidence="1" type="ORF">GN958_ATG11727</name>
</gene>
<protein>
    <submittedName>
        <fullName evidence="1">Uncharacterized protein</fullName>
    </submittedName>
</protein>
<comment type="caution">
    <text evidence="1">The sequence shown here is derived from an EMBL/GenBank/DDBJ whole genome shotgun (WGS) entry which is preliminary data.</text>
</comment>
<name>A0A8S9UDB0_PHYIN</name>